<accession>A0A383ALZ7</accession>
<proteinExistence type="predicted"/>
<evidence type="ECO:0000313" key="1">
    <source>
        <dbReference type="EMBL" id="SVE08802.1"/>
    </source>
</evidence>
<gene>
    <name evidence="1" type="ORF">METZ01_LOCUS461656</name>
</gene>
<feature type="non-terminal residue" evidence="1">
    <location>
        <position position="180"/>
    </location>
</feature>
<reference evidence="1" key="1">
    <citation type="submission" date="2018-05" db="EMBL/GenBank/DDBJ databases">
        <authorList>
            <person name="Lanie J.A."/>
            <person name="Ng W.-L."/>
            <person name="Kazmierczak K.M."/>
            <person name="Andrzejewski T.M."/>
            <person name="Davidsen T.M."/>
            <person name="Wayne K.J."/>
            <person name="Tettelin H."/>
            <person name="Glass J.I."/>
            <person name="Rusch D."/>
            <person name="Podicherti R."/>
            <person name="Tsui H.-C.T."/>
            <person name="Winkler M.E."/>
        </authorList>
    </citation>
    <scope>NUCLEOTIDE SEQUENCE</scope>
</reference>
<evidence type="ECO:0008006" key="2">
    <source>
        <dbReference type="Google" id="ProtNLM"/>
    </source>
</evidence>
<dbReference type="EMBL" id="UINC01193268">
    <property type="protein sequence ID" value="SVE08802.1"/>
    <property type="molecule type" value="Genomic_DNA"/>
</dbReference>
<protein>
    <recommendedName>
        <fullName evidence="2">LmbE family protein</fullName>
    </recommendedName>
</protein>
<dbReference type="AlphaFoldDB" id="A0A383ALZ7"/>
<sequence>MTQKSTEQPLRILVVMAHPHDFTHCAGTCGIHTAGGDTVTAVSMTNGVGTHNERLHDELLKPEEDQDASIVNQTGEAYAEVKEREFRDVCALFGVSDVRILAFPDKPFRKTAEAVEALRHITYDVRPHVLITQRPYLHGRQGMVTAAHNDHDETAFAMLEAQSLASAPDYGSRQRPHTIA</sequence>
<dbReference type="InterPro" id="IPR024078">
    <property type="entry name" value="LmbE-like_dom_sf"/>
</dbReference>
<dbReference type="InterPro" id="IPR003737">
    <property type="entry name" value="GlcNAc_PI_deacetylase-related"/>
</dbReference>
<name>A0A383ALZ7_9ZZZZ</name>
<dbReference type="Gene3D" id="3.40.50.10320">
    <property type="entry name" value="LmbE-like"/>
    <property type="match status" value="1"/>
</dbReference>
<dbReference type="Pfam" id="PF02585">
    <property type="entry name" value="PIG-L"/>
    <property type="match status" value="1"/>
</dbReference>
<dbReference type="SUPFAM" id="SSF102588">
    <property type="entry name" value="LmbE-like"/>
    <property type="match status" value="1"/>
</dbReference>
<organism evidence="1">
    <name type="scientific">marine metagenome</name>
    <dbReference type="NCBI Taxonomy" id="408172"/>
    <lineage>
        <taxon>unclassified sequences</taxon>
        <taxon>metagenomes</taxon>
        <taxon>ecological metagenomes</taxon>
    </lineage>
</organism>